<feature type="chain" id="PRO_5043824236" description="Molecular chaperone" evidence="1">
    <location>
        <begin position="19"/>
        <end position="238"/>
    </location>
</feature>
<evidence type="ECO:0000313" key="3">
    <source>
        <dbReference type="Proteomes" id="UP001243195"/>
    </source>
</evidence>
<dbReference type="RefSeq" id="WP_308957221.1">
    <property type="nucleotide sequence ID" value="NZ_JAVICY010000037.1"/>
</dbReference>
<name>A0AAW8JNY0_9GAMM</name>
<dbReference type="AlphaFoldDB" id="A0AAW8JNY0"/>
<sequence length="238" mass="27211">MKKIILMCSLFLSTTTFALDCDIPPHYIFIATKNTYPSSVFWLSGQSDSPVKNIQLKSAKDSNLFKIIPKNLLEPHILLQSDHPLKIGQSYAIKTPASSDIRIYARDFQTKIQNNPPKQALKWVAMPHFLQTKFVRDTAFGAYGSVSFKLKTNWETNDYLINVKISKNANFSQYQAFLENPFIDQSGTTKIQVGFDLCSNANDFVFRPNQTFYAKFDLVTHDGKVLIWHQAPIKFTTR</sequence>
<gene>
    <name evidence="2" type="ORF">RFH51_16760</name>
</gene>
<reference evidence="2" key="1">
    <citation type="submission" date="2023-08" db="EMBL/GenBank/DDBJ databases">
        <title>Emergence of clinically-relevant ST2 carbapenem-resistant Acinetobacter baumannii strains in hospital sewages in Zhejiang, East of China.</title>
        <authorList>
            <person name="Kaichao C."/>
            <person name="Zhang R."/>
        </authorList>
    </citation>
    <scope>NUCLEOTIDE SEQUENCE</scope>
    <source>
        <strain evidence="2">M-SY-60</strain>
    </source>
</reference>
<dbReference type="EMBL" id="JAVIDA010000034">
    <property type="protein sequence ID" value="MDQ9073107.1"/>
    <property type="molecule type" value="Genomic_DNA"/>
</dbReference>
<evidence type="ECO:0000256" key="1">
    <source>
        <dbReference type="SAM" id="SignalP"/>
    </source>
</evidence>
<accession>A0AAW8JNY0</accession>
<comment type="caution">
    <text evidence="2">The sequence shown here is derived from an EMBL/GenBank/DDBJ whole genome shotgun (WGS) entry which is preliminary data.</text>
</comment>
<evidence type="ECO:0000313" key="2">
    <source>
        <dbReference type="EMBL" id="MDQ9073107.1"/>
    </source>
</evidence>
<organism evidence="2 3">
    <name type="scientific">Acinetobacter gerneri</name>
    <dbReference type="NCBI Taxonomy" id="202952"/>
    <lineage>
        <taxon>Bacteria</taxon>
        <taxon>Pseudomonadati</taxon>
        <taxon>Pseudomonadota</taxon>
        <taxon>Gammaproteobacteria</taxon>
        <taxon>Moraxellales</taxon>
        <taxon>Moraxellaceae</taxon>
        <taxon>Acinetobacter</taxon>
    </lineage>
</organism>
<feature type="signal peptide" evidence="1">
    <location>
        <begin position="1"/>
        <end position="18"/>
    </location>
</feature>
<proteinExistence type="predicted"/>
<dbReference type="Proteomes" id="UP001243195">
    <property type="component" value="Unassembled WGS sequence"/>
</dbReference>
<keyword evidence="1" id="KW-0732">Signal</keyword>
<evidence type="ECO:0008006" key="4">
    <source>
        <dbReference type="Google" id="ProtNLM"/>
    </source>
</evidence>
<protein>
    <recommendedName>
        <fullName evidence="4">Molecular chaperone</fullName>
    </recommendedName>
</protein>